<keyword evidence="9 13" id="KW-0472">Membrane</keyword>
<evidence type="ECO:0000256" key="4">
    <source>
        <dbReference type="ARBA" id="ARBA00022461"/>
    </source>
</evidence>
<keyword evidence="7" id="KW-0915">Sodium</keyword>
<dbReference type="GO" id="GO:0015280">
    <property type="term" value="F:ligand-gated sodium channel activity"/>
    <property type="evidence" value="ECO:0007669"/>
    <property type="project" value="TreeGrafter"/>
</dbReference>
<dbReference type="KEGG" id="bmor:105842942"/>
<evidence type="ECO:0000313" key="14">
    <source>
        <dbReference type="EnsemblMetazoa" id="XP_021208964.2"/>
    </source>
</evidence>
<evidence type="ECO:0000256" key="12">
    <source>
        <dbReference type="RuleBase" id="RU000679"/>
    </source>
</evidence>
<dbReference type="PANTHER" id="PTHR11690:SF288">
    <property type="entry name" value="AMILORIDE-SENSITIVE NA+ CHANNEL-RELATED"/>
    <property type="match status" value="1"/>
</dbReference>
<evidence type="ECO:0000256" key="8">
    <source>
        <dbReference type="ARBA" id="ARBA00023065"/>
    </source>
</evidence>
<dbReference type="GO" id="GO:0005886">
    <property type="term" value="C:plasma membrane"/>
    <property type="evidence" value="ECO:0007669"/>
    <property type="project" value="TreeGrafter"/>
</dbReference>
<comment type="similarity">
    <text evidence="2 12">Belongs to the amiloride-sensitive sodium channel (TC 1.A.6) family.</text>
</comment>
<reference evidence="14" key="2">
    <citation type="submission" date="2022-06" db="UniProtKB">
        <authorList>
            <consortium name="EnsemblMetazoa"/>
        </authorList>
    </citation>
    <scope>IDENTIFICATION</scope>
    <source>
        <strain evidence="14">p50T (Dazao)</strain>
    </source>
</reference>
<feature type="transmembrane region" description="Helical" evidence="13">
    <location>
        <begin position="520"/>
        <end position="545"/>
    </location>
</feature>
<dbReference type="PANTHER" id="PTHR11690">
    <property type="entry name" value="AMILORIDE-SENSITIVE SODIUM CHANNEL-RELATED"/>
    <property type="match status" value="1"/>
</dbReference>
<protein>
    <submittedName>
        <fullName evidence="14">Uncharacterized protein</fullName>
    </submittedName>
</protein>
<dbReference type="PRINTS" id="PR01078">
    <property type="entry name" value="AMINACHANNEL"/>
</dbReference>
<keyword evidence="6 13" id="KW-1133">Transmembrane helix</keyword>
<dbReference type="InterPro" id="IPR001873">
    <property type="entry name" value="ENaC"/>
</dbReference>
<evidence type="ECO:0000256" key="5">
    <source>
        <dbReference type="ARBA" id="ARBA00022692"/>
    </source>
</evidence>
<keyword evidence="8 12" id="KW-0406">Ion transport</keyword>
<evidence type="ECO:0000256" key="2">
    <source>
        <dbReference type="ARBA" id="ARBA00007193"/>
    </source>
</evidence>
<accession>A0A8R2HUK1</accession>
<dbReference type="RefSeq" id="XP_021208964.2">
    <property type="nucleotide sequence ID" value="XM_021353289.3"/>
</dbReference>
<dbReference type="Pfam" id="PF00858">
    <property type="entry name" value="ASC"/>
    <property type="match status" value="1"/>
</dbReference>
<evidence type="ECO:0000256" key="10">
    <source>
        <dbReference type="ARBA" id="ARBA00023201"/>
    </source>
</evidence>
<comment type="subcellular location">
    <subcellularLocation>
        <location evidence="1">Membrane</location>
        <topology evidence="1">Multi-pass membrane protein</topology>
    </subcellularLocation>
</comment>
<name>A0A8R2HUK1_BOMMO</name>
<keyword evidence="11 12" id="KW-0407">Ion channel</keyword>
<dbReference type="GeneID" id="105842942"/>
<evidence type="ECO:0000256" key="6">
    <source>
        <dbReference type="ARBA" id="ARBA00022989"/>
    </source>
</evidence>
<sequence length="558" mass="65307">MESDKEITVVYGDVCLRKEKRKRQRSLLVEKFYDFTSSTTLHGLRYITQRGLHPVEKIFWLITFIISVLICFYLMSNVWFKWKTCPVIVTLSERLVSVDEVPFPSVTICPQSKNSPKIYDYFEEKKNLYQGLKYSMIHETNTIDQNQLEKLQDVSMICESEVLDLLWVDSYGFNTLDRLYSNISLVEHILQVIPDFEEFFDSCVWRNEYIECKKLFQRVLTSEGVCYTMNTLASSEIFRTENLHGDFAYLESTEMSRNWTIEEGYKSEDNNTYPRRGRKNGAEPDLKVVLKDNPEQKDKLCNKLKNGFKIFIHHPADLPQPSLYYYSALSSQVSSMALKFDILRTSNSLDSLPVEQRQCYFPHERQLRYFQSYSSNNCRVECLTNYTFTKCGCVAFYMPYHISDKICTLAKFECVKNAKEEVAQTRGMESISDNAHACQCLPSCNSIDYDAEILKSEFHIKDYMTSFTKSFGYDDIYSETIMGNDSFSKIELFYKLPRFMSFKRSELFGKTDFLANCGGLLGLFLGFSFLSLVEIIYFITLRIWCALAREKRYQKNEK</sequence>
<keyword evidence="4 12" id="KW-0894">Sodium channel</keyword>
<keyword evidence="10 12" id="KW-0739">Sodium transport</keyword>
<dbReference type="EnsemblMetazoa" id="XM_021353289.2">
    <property type="protein sequence ID" value="XP_021208964.2"/>
    <property type="gene ID" value="LOC105842942"/>
</dbReference>
<keyword evidence="5 12" id="KW-0812">Transmembrane</keyword>
<keyword evidence="15" id="KW-1185">Reference proteome</keyword>
<evidence type="ECO:0000256" key="9">
    <source>
        <dbReference type="ARBA" id="ARBA00023136"/>
    </source>
</evidence>
<dbReference type="Gene3D" id="1.10.287.820">
    <property type="entry name" value="Acid-sensing ion channel domain"/>
    <property type="match status" value="1"/>
</dbReference>
<organism evidence="14 15">
    <name type="scientific">Bombyx mori</name>
    <name type="common">Silk moth</name>
    <dbReference type="NCBI Taxonomy" id="7091"/>
    <lineage>
        <taxon>Eukaryota</taxon>
        <taxon>Metazoa</taxon>
        <taxon>Ecdysozoa</taxon>
        <taxon>Arthropoda</taxon>
        <taxon>Hexapoda</taxon>
        <taxon>Insecta</taxon>
        <taxon>Pterygota</taxon>
        <taxon>Neoptera</taxon>
        <taxon>Endopterygota</taxon>
        <taxon>Lepidoptera</taxon>
        <taxon>Glossata</taxon>
        <taxon>Ditrysia</taxon>
        <taxon>Bombycoidea</taxon>
        <taxon>Bombycidae</taxon>
        <taxon>Bombycinae</taxon>
        <taxon>Bombyx</taxon>
    </lineage>
</organism>
<evidence type="ECO:0000256" key="3">
    <source>
        <dbReference type="ARBA" id="ARBA00022448"/>
    </source>
</evidence>
<keyword evidence="3 12" id="KW-0813">Transport</keyword>
<evidence type="ECO:0000256" key="1">
    <source>
        <dbReference type="ARBA" id="ARBA00004141"/>
    </source>
</evidence>
<evidence type="ECO:0000256" key="11">
    <source>
        <dbReference type="ARBA" id="ARBA00023303"/>
    </source>
</evidence>
<proteinExistence type="inferred from homology"/>
<dbReference type="Gene3D" id="1.10.287.770">
    <property type="entry name" value="YojJ-like"/>
    <property type="match status" value="1"/>
</dbReference>
<dbReference type="Proteomes" id="UP000005204">
    <property type="component" value="Unassembled WGS sequence"/>
</dbReference>
<reference evidence="15" key="1">
    <citation type="journal article" date="2008" name="Insect Biochem. Mol. Biol.">
        <title>The genome of a lepidopteran model insect, the silkworm Bombyx mori.</title>
        <authorList>
            <consortium name="International Silkworm Genome Consortium"/>
        </authorList>
    </citation>
    <scope>NUCLEOTIDE SEQUENCE [LARGE SCALE GENOMIC DNA]</scope>
    <source>
        <strain evidence="15">p50T</strain>
    </source>
</reference>
<dbReference type="AlphaFoldDB" id="A0A8R2HUK1"/>
<evidence type="ECO:0000313" key="15">
    <source>
        <dbReference type="Proteomes" id="UP000005204"/>
    </source>
</evidence>
<evidence type="ECO:0000256" key="7">
    <source>
        <dbReference type="ARBA" id="ARBA00023053"/>
    </source>
</evidence>
<evidence type="ECO:0000256" key="13">
    <source>
        <dbReference type="SAM" id="Phobius"/>
    </source>
</evidence>
<feature type="transmembrane region" description="Helical" evidence="13">
    <location>
        <begin position="58"/>
        <end position="80"/>
    </location>
</feature>